<keyword evidence="3" id="KW-1185">Reference proteome</keyword>
<evidence type="ECO:0000259" key="1">
    <source>
        <dbReference type="Pfam" id="PF00990"/>
    </source>
</evidence>
<organism evidence="2 3">
    <name type="scientific">Desulfacinum infernum DSM 9756</name>
    <dbReference type="NCBI Taxonomy" id="1121391"/>
    <lineage>
        <taxon>Bacteria</taxon>
        <taxon>Pseudomonadati</taxon>
        <taxon>Thermodesulfobacteriota</taxon>
        <taxon>Syntrophobacteria</taxon>
        <taxon>Syntrophobacterales</taxon>
        <taxon>Syntrophobacteraceae</taxon>
        <taxon>Desulfacinum</taxon>
    </lineage>
</organism>
<accession>A0A1M5G034</accession>
<dbReference type="Proteomes" id="UP000184076">
    <property type="component" value="Unassembled WGS sequence"/>
</dbReference>
<name>A0A1M5G034_9BACT</name>
<reference evidence="3" key="1">
    <citation type="submission" date="2016-11" db="EMBL/GenBank/DDBJ databases">
        <authorList>
            <person name="Varghese N."/>
            <person name="Submissions S."/>
        </authorList>
    </citation>
    <scope>NUCLEOTIDE SEQUENCE [LARGE SCALE GENOMIC DNA]</scope>
    <source>
        <strain evidence="3">DSM 9756</strain>
    </source>
</reference>
<dbReference type="SUPFAM" id="SSF55781">
    <property type="entry name" value="GAF domain-like"/>
    <property type="match status" value="2"/>
</dbReference>
<evidence type="ECO:0000313" key="3">
    <source>
        <dbReference type="Proteomes" id="UP000184076"/>
    </source>
</evidence>
<protein>
    <submittedName>
        <fullName evidence="2">GGDEF domain-containing protein, diguanylate cyclase (C-di-GMP synthetase) or its enzymatically inactive variants</fullName>
    </submittedName>
</protein>
<dbReference type="InterPro" id="IPR043128">
    <property type="entry name" value="Rev_trsase/Diguanyl_cyclase"/>
</dbReference>
<sequence>MNTFESVVQLLSNVLDAYTVAFFQYDPPCAAFRLLAAHSLSKHLQTEVSLPKDGSGILSQVHKVGHTVHLSKMDVDKLAASLPFYREGEGGIKGLLATPVGNAQGLLYVDTKRHWGFNDKQQKWILETAKVLRQLLEQQQCVFERNSYSRILTLWHELTEAWQQTTDPVDASDALTEKIRTFLGTEWAFCLQQEPGAGECTILSASGQLPRGLLQRPIPAASPALVAETIRKGGQLFIPALNPDSDEHYLFFPGENLPHQGSLWVLTADRPGGGRLALALLAKRKLSWPNDDRYAVEKALKIFSAFFDGAYWRSCYLRSSCTHGPTGLLNEWTLAERVQEWVQTAIQNSRPLALVVLQCEPWQYAQSLFPPSEMEKWELALAAALRATIPPDALGGRLSQNRYAVLHPEGDLKQLLLTAEALDGACARLSSPRRKGVHLKVHVGWASLPPDGTTADELWQTAYRRLLASFRQASLRPGSAPV</sequence>
<dbReference type="InterPro" id="IPR029016">
    <property type="entry name" value="GAF-like_dom_sf"/>
</dbReference>
<dbReference type="InterPro" id="IPR000160">
    <property type="entry name" value="GGDEF_dom"/>
</dbReference>
<dbReference type="OrthoDB" id="5496147at2"/>
<dbReference type="InterPro" id="IPR029787">
    <property type="entry name" value="Nucleotide_cyclase"/>
</dbReference>
<feature type="domain" description="GGDEF" evidence="1">
    <location>
        <begin position="326"/>
        <end position="466"/>
    </location>
</feature>
<proteinExistence type="predicted"/>
<dbReference type="EMBL" id="FQVB01000034">
    <property type="protein sequence ID" value="SHF97088.1"/>
    <property type="molecule type" value="Genomic_DNA"/>
</dbReference>
<dbReference type="SUPFAM" id="SSF55073">
    <property type="entry name" value="Nucleotide cyclase"/>
    <property type="match status" value="1"/>
</dbReference>
<dbReference type="AlphaFoldDB" id="A0A1M5G034"/>
<dbReference type="RefSeq" id="WP_073040903.1">
    <property type="nucleotide sequence ID" value="NZ_FQVB01000034.1"/>
</dbReference>
<dbReference type="Pfam" id="PF00990">
    <property type="entry name" value="GGDEF"/>
    <property type="match status" value="1"/>
</dbReference>
<dbReference type="Gene3D" id="3.30.70.270">
    <property type="match status" value="1"/>
</dbReference>
<dbReference type="Gene3D" id="3.30.450.40">
    <property type="match status" value="1"/>
</dbReference>
<gene>
    <name evidence="2" type="ORF">SAMN02745206_03015</name>
</gene>
<dbReference type="STRING" id="1121391.SAMN02745206_03015"/>
<evidence type="ECO:0000313" key="2">
    <source>
        <dbReference type="EMBL" id="SHF97088.1"/>
    </source>
</evidence>